<evidence type="ECO:0000313" key="2">
    <source>
        <dbReference type="EMBL" id="QPZ39466.1"/>
    </source>
</evidence>
<dbReference type="Proteomes" id="UP000662814">
    <property type="component" value="Chromosome"/>
</dbReference>
<sequence length="370" mass="39696">MTQKSILISGAGIAGATAAFWLSRSGWNVTIVEKAAQIRSSGNPIDVRGQAASIVHQMGLWPEIQRFATGVNSLVIVDAQGRRRATVTTRTTPDPQKEVEVARATLASVLLQAATTDAELIVSDSISGIGQDVGGVDVDFTSGRSRRFDIVLGADGLHSNVRRLVFGPGGSFSRPFGMFVGTMRTTLEGGDASEVMMFNRPNISLSVHAAGGDPLAAFIFRSRDRYDRHDAEARKHLVTSAYSDQGWQTNEAVAEWCASDDVYFDEVTRIAMPSWSRGRIGLLGDAANCISLLGEGSSSAIVAAKTLSDALAAHPNDHAAAFTSYEAVHRRRLRALQRFAGASSHFLVPTSRLGLWLRNSGLALVSGRRR</sequence>
<dbReference type="PANTHER" id="PTHR46865">
    <property type="entry name" value="OXIDOREDUCTASE-RELATED"/>
    <property type="match status" value="1"/>
</dbReference>
<name>A0ABX6YM60_9MICO</name>
<dbReference type="GO" id="GO:0004497">
    <property type="term" value="F:monooxygenase activity"/>
    <property type="evidence" value="ECO:0007669"/>
    <property type="project" value="UniProtKB-KW"/>
</dbReference>
<keyword evidence="2" id="KW-0560">Oxidoreductase</keyword>
<dbReference type="Gene3D" id="3.50.50.60">
    <property type="entry name" value="FAD/NAD(P)-binding domain"/>
    <property type="match status" value="1"/>
</dbReference>
<dbReference type="InterPro" id="IPR002938">
    <property type="entry name" value="FAD-bd"/>
</dbReference>
<dbReference type="InterPro" id="IPR036188">
    <property type="entry name" value="FAD/NAD-bd_sf"/>
</dbReference>
<protein>
    <submittedName>
        <fullName evidence="2">FAD-dependent monooxygenase</fullName>
    </submittedName>
</protein>
<organism evidence="2 3">
    <name type="scientific">Paramicrobacterium chengjingii</name>
    <dbReference type="NCBI Taxonomy" id="2769067"/>
    <lineage>
        <taxon>Bacteria</taxon>
        <taxon>Bacillati</taxon>
        <taxon>Actinomycetota</taxon>
        <taxon>Actinomycetes</taxon>
        <taxon>Micrococcales</taxon>
        <taxon>Microbacteriaceae</taxon>
        <taxon>Paramicrobacterium</taxon>
    </lineage>
</organism>
<reference evidence="2 3" key="1">
    <citation type="submission" date="2020-12" db="EMBL/GenBank/DDBJ databases">
        <title>Microbacterium sp. HY060.</title>
        <authorList>
            <person name="Zhou J."/>
        </authorList>
    </citation>
    <scope>NUCLEOTIDE SEQUENCE [LARGE SCALE GENOMIC DNA]</scope>
    <source>
        <strain evidence="2 3">HY60</strain>
    </source>
</reference>
<dbReference type="SUPFAM" id="SSF51905">
    <property type="entry name" value="FAD/NAD(P)-binding domain"/>
    <property type="match status" value="1"/>
</dbReference>
<dbReference type="PANTHER" id="PTHR46865:SF2">
    <property type="entry name" value="MONOOXYGENASE"/>
    <property type="match status" value="1"/>
</dbReference>
<accession>A0ABX6YM60</accession>
<dbReference type="Pfam" id="PF01494">
    <property type="entry name" value="FAD_binding_3"/>
    <property type="match status" value="1"/>
</dbReference>
<dbReference type="RefSeq" id="WP_166988877.1">
    <property type="nucleotide sequence ID" value="NZ_CP061169.1"/>
</dbReference>
<keyword evidence="2" id="KW-0503">Monooxygenase</keyword>
<dbReference type="InterPro" id="IPR051704">
    <property type="entry name" value="FAD_aromatic-hydroxylase"/>
</dbReference>
<proteinExistence type="predicted"/>
<feature type="domain" description="FAD-binding" evidence="1">
    <location>
        <begin position="6"/>
        <end position="334"/>
    </location>
</feature>
<dbReference type="Gene3D" id="3.30.9.10">
    <property type="entry name" value="D-Amino Acid Oxidase, subunit A, domain 2"/>
    <property type="match status" value="1"/>
</dbReference>
<dbReference type="EMBL" id="CP061169">
    <property type="protein sequence ID" value="QPZ39466.1"/>
    <property type="molecule type" value="Genomic_DNA"/>
</dbReference>
<dbReference type="PRINTS" id="PR00420">
    <property type="entry name" value="RNGMNOXGNASE"/>
</dbReference>
<gene>
    <name evidence="2" type="ORF">HCR76_05250</name>
</gene>
<evidence type="ECO:0000313" key="3">
    <source>
        <dbReference type="Proteomes" id="UP000662814"/>
    </source>
</evidence>
<keyword evidence="3" id="KW-1185">Reference proteome</keyword>
<evidence type="ECO:0000259" key="1">
    <source>
        <dbReference type="Pfam" id="PF01494"/>
    </source>
</evidence>